<protein>
    <submittedName>
        <fullName evidence="1">Uncharacterized protein</fullName>
    </submittedName>
</protein>
<gene>
    <name evidence="1" type="ORF">CEP54_000292</name>
</gene>
<accession>A0A428R8Q1</accession>
<sequence>MTTTTTATLTTTNTKPAFQLGQVISHGSVRKHRSTVRLALLLGLAHHVTEGIKAARKVHEEVMLSFGIFPFEKKEAVTRRFFDPKCPQGLGSQEEFDVKFISFHGLHTTYQEVPILSLALCSGNRHVARKLLREGSRPSESLQISSLHAAARRGYREEMEHFVKDFKVDPDILDKDGATPVVYALLQPEMAAWETICFLFYLGATKNLVVGDGLHTYAELANSLGKHWLADKLEEVCGDASSCTMDFDW</sequence>
<dbReference type="Gene3D" id="1.25.40.20">
    <property type="entry name" value="Ankyrin repeat-containing domain"/>
    <property type="match status" value="1"/>
</dbReference>
<evidence type="ECO:0000313" key="1">
    <source>
        <dbReference type="EMBL" id="RSL73891.1"/>
    </source>
</evidence>
<comment type="caution">
    <text evidence="1">The sequence shown here is derived from an EMBL/GenBank/DDBJ whole genome shotgun (WGS) entry which is preliminary data.</text>
</comment>
<dbReference type="OrthoDB" id="341259at2759"/>
<reference evidence="1 2" key="1">
    <citation type="submission" date="2017-06" db="EMBL/GenBank/DDBJ databases">
        <title>Comparative genomic analysis of Ambrosia Fusariam Clade fungi.</title>
        <authorList>
            <person name="Stajich J.E."/>
            <person name="Carrillo J."/>
            <person name="Kijimoto T."/>
            <person name="Eskalen A."/>
            <person name="O'Donnell K."/>
            <person name="Kasson M."/>
        </authorList>
    </citation>
    <scope>NUCLEOTIDE SEQUENCE [LARGE SCALE GENOMIC DNA]</scope>
    <source>
        <strain evidence="1 2">NRRL62584</strain>
    </source>
</reference>
<keyword evidence="2" id="KW-1185">Reference proteome</keyword>
<dbReference type="EMBL" id="NKCI01000001">
    <property type="protein sequence ID" value="RSL73891.1"/>
    <property type="molecule type" value="Genomic_DNA"/>
</dbReference>
<dbReference type="Proteomes" id="UP000288168">
    <property type="component" value="Unassembled WGS sequence"/>
</dbReference>
<proteinExistence type="predicted"/>
<dbReference type="AlphaFoldDB" id="A0A428R8Q1"/>
<name>A0A428R8Q1_9HYPO</name>
<dbReference type="SUPFAM" id="SSF48403">
    <property type="entry name" value="Ankyrin repeat"/>
    <property type="match status" value="1"/>
</dbReference>
<organism evidence="1 2">
    <name type="scientific">Fusarium duplospermum</name>
    <dbReference type="NCBI Taxonomy" id="1325734"/>
    <lineage>
        <taxon>Eukaryota</taxon>
        <taxon>Fungi</taxon>
        <taxon>Dikarya</taxon>
        <taxon>Ascomycota</taxon>
        <taxon>Pezizomycotina</taxon>
        <taxon>Sordariomycetes</taxon>
        <taxon>Hypocreomycetidae</taxon>
        <taxon>Hypocreales</taxon>
        <taxon>Nectriaceae</taxon>
        <taxon>Fusarium</taxon>
        <taxon>Fusarium solani species complex</taxon>
    </lineage>
</organism>
<dbReference type="InterPro" id="IPR036770">
    <property type="entry name" value="Ankyrin_rpt-contain_sf"/>
</dbReference>
<evidence type="ECO:0000313" key="2">
    <source>
        <dbReference type="Proteomes" id="UP000288168"/>
    </source>
</evidence>
<dbReference type="STRING" id="1325734.A0A428R8Q1"/>